<name>A0A4P7SLZ6_9CELL</name>
<organism evidence="3 4">
    <name type="scientific">Cellulomonas shaoxiangyii</name>
    <dbReference type="NCBI Taxonomy" id="2566013"/>
    <lineage>
        <taxon>Bacteria</taxon>
        <taxon>Bacillati</taxon>
        <taxon>Actinomycetota</taxon>
        <taxon>Actinomycetes</taxon>
        <taxon>Micrococcales</taxon>
        <taxon>Cellulomonadaceae</taxon>
        <taxon>Cellulomonas</taxon>
    </lineage>
</organism>
<dbReference type="EMBL" id="CP039291">
    <property type="protein sequence ID" value="QCB94216.1"/>
    <property type="molecule type" value="Genomic_DNA"/>
</dbReference>
<dbReference type="KEGG" id="celz:E5225_12240"/>
<evidence type="ECO:0000313" key="3">
    <source>
        <dbReference type="EMBL" id="QCB94216.1"/>
    </source>
</evidence>
<evidence type="ECO:0000313" key="4">
    <source>
        <dbReference type="Proteomes" id="UP000296469"/>
    </source>
</evidence>
<dbReference type="AlphaFoldDB" id="A0A4P7SLZ6"/>
<protein>
    <recommendedName>
        <fullName evidence="2">AMIN-like domain-containing protein</fullName>
    </recommendedName>
</protein>
<reference evidence="3 4" key="1">
    <citation type="submission" date="2019-04" db="EMBL/GenBank/DDBJ databases">
        <title>Isolation and identification of Cellulomonas shaoxiangyii sp. Nov. isolated from feces of the Tibetan antelopes (Pantholops hodgsonii) in the Qinghai-Tibet plateau of China.</title>
        <authorList>
            <person name="Tian Z."/>
        </authorList>
    </citation>
    <scope>NUCLEOTIDE SEQUENCE [LARGE SCALE GENOMIC DNA]</scope>
    <source>
        <strain evidence="3 4">Z28</strain>
    </source>
</reference>
<dbReference type="Proteomes" id="UP000296469">
    <property type="component" value="Chromosome"/>
</dbReference>
<keyword evidence="4" id="KW-1185">Reference proteome</keyword>
<dbReference type="OrthoDB" id="3393679at2"/>
<feature type="domain" description="AMIN-like" evidence="2">
    <location>
        <begin position="84"/>
        <end position="207"/>
    </location>
</feature>
<proteinExistence type="predicted"/>
<sequence length="210" mass="21606">MTAVVGLVVLATAACGDGGAGTTTPSATPTPTATATPSPGESATASPTAPRPTATGTPEPTAGLGDFTPPGTELTAEPVDGRLTVVAVRTGEHDDYDRVVYELAGEGLPGWRVGWVDQAVDDPSGEVVPVEGDGILQVWITGTAYPHDSGHDEFAQDLHPDDGDVEQVTRPLTFEGMTQSFIGVDDGPRPVRVLLLQDPVRVVVDVADDA</sequence>
<feature type="region of interest" description="Disordered" evidence="1">
    <location>
        <begin position="15"/>
        <end position="79"/>
    </location>
</feature>
<dbReference type="InterPro" id="IPR056303">
    <property type="entry name" value="AMIN-like"/>
</dbReference>
<accession>A0A4P7SLZ6</accession>
<evidence type="ECO:0000256" key="1">
    <source>
        <dbReference type="SAM" id="MobiDB-lite"/>
    </source>
</evidence>
<dbReference type="RefSeq" id="WP_135971952.1">
    <property type="nucleotide sequence ID" value="NZ_CP039291.1"/>
</dbReference>
<dbReference type="Pfam" id="PF24837">
    <property type="entry name" value="AMIN-like"/>
    <property type="match status" value="1"/>
</dbReference>
<feature type="compositionally biased region" description="Low complexity" evidence="1">
    <location>
        <begin position="22"/>
        <end position="63"/>
    </location>
</feature>
<gene>
    <name evidence="3" type="ORF">E5225_12240</name>
</gene>
<evidence type="ECO:0000259" key="2">
    <source>
        <dbReference type="Pfam" id="PF24837"/>
    </source>
</evidence>